<dbReference type="Proteomes" id="UP001500037">
    <property type="component" value="Unassembled WGS sequence"/>
</dbReference>
<dbReference type="RefSeq" id="WP_344445443.1">
    <property type="nucleotide sequence ID" value="NZ_BAAALF010000164.1"/>
</dbReference>
<protein>
    <recommendedName>
        <fullName evidence="5">DUF4190 domain-containing protein</fullName>
    </recommendedName>
</protein>
<feature type="transmembrane region" description="Helical" evidence="2">
    <location>
        <begin position="117"/>
        <end position="142"/>
    </location>
</feature>
<feature type="compositionally biased region" description="Low complexity" evidence="1">
    <location>
        <begin position="1"/>
        <end position="28"/>
    </location>
</feature>
<keyword evidence="4" id="KW-1185">Reference proteome</keyword>
<reference evidence="3 4" key="1">
    <citation type="journal article" date="2019" name="Int. J. Syst. Evol. Microbiol.">
        <title>The Global Catalogue of Microorganisms (GCM) 10K type strain sequencing project: providing services to taxonomists for standard genome sequencing and annotation.</title>
        <authorList>
            <consortium name="The Broad Institute Genomics Platform"/>
            <consortium name="The Broad Institute Genome Sequencing Center for Infectious Disease"/>
            <person name="Wu L."/>
            <person name="Ma J."/>
        </authorList>
    </citation>
    <scope>NUCLEOTIDE SEQUENCE [LARGE SCALE GENOMIC DNA]</scope>
    <source>
        <strain evidence="3 4">JCM 13004</strain>
    </source>
</reference>
<evidence type="ECO:0000256" key="2">
    <source>
        <dbReference type="SAM" id="Phobius"/>
    </source>
</evidence>
<dbReference type="EMBL" id="BAAALF010000164">
    <property type="protein sequence ID" value="GAA1264462.1"/>
    <property type="molecule type" value="Genomic_DNA"/>
</dbReference>
<feature type="region of interest" description="Disordered" evidence="1">
    <location>
        <begin position="1"/>
        <end position="63"/>
    </location>
</feature>
<accession>A0ABN1WWJ3</accession>
<evidence type="ECO:0000313" key="3">
    <source>
        <dbReference type="EMBL" id="GAA1264462.1"/>
    </source>
</evidence>
<evidence type="ECO:0008006" key="5">
    <source>
        <dbReference type="Google" id="ProtNLM"/>
    </source>
</evidence>
<organism evidence="3 4">
    <name type="scientific">Kitasatospora nipponensis</name>
    <dbReference type="NCBI Taxonomy" id="258049"/>
    <lineage>
        <taxon>Bacteria</taxon>
        <taxon>Bacillati</taxon>
        <taxon>Actinomycetota</taxon>
        <taxon>Actinomycetes</taxon>
        <taxon>Kitasatosporales</taxon>
        <taxon>Streptomycetaceae</taxon>
        <taxon>Kitasatospora</taxon>
    </lineage>
</organism>
<evidence type="ECO:0000256" key="1">
    <source>
        <dbReference type="SAM" id="MobiDB-lite"/>
    </source>
</evidence>
<evidence type="ECO:0000313" key="4">
    <source>
        <dbReference type="Proteomes" id="UP001500037"/>
    </source>
</evidence>
<sequence length="147" mass="15429">MSNPYQQPQGPYGQSPGYGQQSGYGQQPYGPPQQQPGYPPQQPVYVQPGYPQQPPPGYPGGPLKPTQNNLAIASAVIGGFALFGMCFFPALLLTPVGLGLGVVGLGRAKTTGLGKGAAIAGLVINTIGFLIMVVYIIFYVIAYKKGW</sequence>
<feature type="compositionally biased region" description="Pro residues" evidence="1">
    <location>
        <begin position="29"/>
        <end position="42"/>
    </location>
</feature>
<keyword evidence="2" id="KW-0472">Membrane</keyword>
<feature type="transmembrane region" description="Helical" evidence="2">
    <location>
        <begin position="72"/>
        <end position="105"/>
    </location>
</feature>
<proteinExistence type="predicted"/>
<comment type="caution">
    <text evidence="3">The sequence shown here is derived from an EMBL/GenBank/DDBJ whole genome shotgun (WGS) entry which is preliminary data.</text>
</comment>
<keyword evidence="2" id="KW-0812">Transmembrane</keyword>
<keyword evidence="2" id="KW-1133">Transmembrane helix</keyword>
<name>A0ABN1WWJ3_9ACTN</name>
<gene>
    <name evidence="3" type="ORF">GCM10009665_62340</name>
</gene>